<dbReference type="InterPro" id="IPR042537">
    <property type="entry name" value="Nucleoporin_Nup155_C_2"/>
</dbReference>
<dbReference type="Pfam" id="PF03177">
    <property type="entry name" value="Nucleoporin_C"/>
    <property type="match status" value="1"/>
</dbReference>
<comment type="subcellular location">
    <subcellularLocation>
        <location evidence="1">Nucleus</location>
    </subcellularLocation>
</comment>
<sequence>MICSNCEYIAKIRSAQNLKSSLVILFTEMTPSPVIQYPPGQVHSGQTPQSPVGGGGMSYPNWQPVGMTPPTPVSSREPRLFSSRIASPMDHSHFHGPPNRSQYSPSSPFGTSTGGPGPSNTPSPRMDTSSYNLNRSIPNTGGQQLGSTPGPQSPAMQFGCSDQELVDHAARITDRLMNNDIRTPSLYHSLMQPHDPQLAQAGMRPISGFMDNDYPPVVQQQIVTENQFSIVHNAPIPPELNEMLSQGEPKTCKMGVFPEIYRAWMTIESDLYLWDFRDGSDLSFYDGLKEPIITMALVPSKPNVFVSTIKHLLCISTASEIVILGFILTDPSLPMSPTSQVLELVPQPIFVISSDSLRYVVIHGTKSGRIFLGASNGTIHEVAYQAGRGWFKDRCWKKDLSSSYFASFFKFISPGAQGDAVIQITSDDERQILYSRSLSGALYAYDLSADGNGFRGIGHMTFEGIVNEVISVSKKTLEPNLVKKVLTISPVKMGEVCLVAVLESGARLYFSCYHPVMNSTRDINTRPNVFQLIHIRLPPGHCPATSLQRPSSSHIAYYSSGLLALASHTTQEHDSFWIISPLLYPTQCLSEVFFVNKLPGRAVDIQFIPNPEYDLSLQQVSDVVTQHLKWHKQIVVLTSSGSVVFRANKPYEILKSTLIERKGPENIKGHFELGMGREYPLSNSFLLAVHPFDHVDQSVYDMAIRALFLYGNFENASQQSFEGGRVQSPHDRSLDFNPNMVSTPRQETSHSMYGPSDAQSYISPPLAGSGYPHQGINQQPIYASSAGRMQQQGQTGSPQETYQLRSCSPRHDAIYLVVGRVLYEFWNRPLVKSGFLNGPESVKILVPNVQGDEVTYATAFLHSILRFLNENPSLCMIRTSVTPAFGNINVSDGRQLHAHDFERNSLAALKNFLSITLEVLGMWKILCDHQFHIVLQGLDDRLQTTTMKSLILNGQSTVSIIINALISKYLGDNAAVDAISLRLREVCPTLFRNEDAIGSKVAEILAKVRNITDVTEKEALLKESLILSEKISGHSRININNFCLQYGELGFPVGAVRLVVSSAKNADPDQLALSVVKGNSSNNDPAAIRAFQTRSETYKVVFDMLDKYVTLATNAQSPVPRKDDRIQPSVAQKLADETVHAILSSDDEAFHITLYNWLLERKLFDRLLEIKHGFLDSFLQRAADAVTTGKWPGGGTPANDTRVLDLLWRHHEMNSNHTAAAQILSKLAESTTTGLNLQQRLEYLSRAIICCKSTSRRGDLLDVLEDKLDVARIQKSILDSISLKVSAIVSSGTTEEVSSELKNLQDAIDKLNSQLMNITQLYSEFAHPLKLHEAKLEIFHAAGHADRNAIEAVWSDIIEAELSSVSRQPADAQMEIIRRKLVAIGKKYISSPSFFPVEFLIEHLESMKPQDTEDVGWVFTIMMEVEVTFSDLLVIYEKLWKRLNMRENTSSDELQIAKVIIFMVDQFARNEVDLRNIHHIRLELLEKCKQLIAHMMVEFSGRTDDNKQIKMQLDRVQDKLDRYRVN</sequence>
<evidence type="ECO:0000256" key="5">
    <source>
        <dbReference type="SAM" id="Coils"/>
    </source>
</evidence>
<proteinExistence type="inferred from homology"/>
<keyword evidence="4" id="KW-0539">Nucleus</keyword>
<organism evidence="9 10">
    <name type="scientific">Orchesella dallaii</name>
    <dbReference type="NCBI Taxonomy" id="48710"/>
    <lineage>
        <taxon>Eukaryota</taxon>
        <taxon>Metazoa</taxon>
        <taxon>Ecdysozoa</taxon>
        <taxon>Arthropoda</taxon>
        <taxon>Hexapoda</taxon>
        <taxon>Collembola</taxon>
        <taxon>Entomobryomorpha</taxon>
        <taxon>Entomobryoidea</taxon>
        <taxon>Orchesellidae</taxon>
        <taxon>Orchesellinae</taxon>
        <taxon>Orchesella</taxon>
    </lineage>
</organism>
<dbReference type="InterPro" id="IPR004870">
    <property type="entry name" value="Nucleoporin_Nup155"/>
</dbReference>
<dbReference type="InterPro" id="IPR007187">
    <property type="entry name" value="Nucleoporin_Nup133/Nup155_C"/>
</dbReference>
<evidence type="ECO:0000256" key="6">
    <source>
        <dbReference type="SAM" id="MobiDB-lite"/>
    </source>
</evidence>
<evidence type="ECO:0000259" key="7">
    <source>
        <dbReference type="Pfam" id="PF03177"/>
    </source>
</evidence>
<evidence type="ECO:0000256" key="3">
    <source>
        <dbReference type="ARBA" id="ARBA00022448"/>
    </source>
</evidence>
<keyword evidence="5" id="KW-0175">Coiled coil</keyword>
<evidence type="ECO:0000256" key="2">
    <source>
        <dbReference type="ARBA" id="ARBA00007373"/>
    </source>
</evidence>
<evidence type="ECO:0000256" key="4">
    <source>
        <dbReference type="ARBA" id="ARBA00023242"/>
    </source>
</evidence>
<accession>A0ABP1PVL6</accession>
<dbReference type="PANTHER" id="PTHR10350:SF6">
    <property type="entry name" value="NUCLEAR PORE COMPLEX PROTEIN NUP155"/>
    <property type="match status" value="1"/>
</dbReference>
<dbReference type="EMBL" id="CAXLJM020000007">
    <property type="protein sequence ID" value="CAL8074632.1"/>
    <property type="molecule type" value="Genomic_DNA"/>
</dbReference>
<keyword evidence="10" id="KW-1185">Reference proteome</keyword>
<dbReference type="Gene3D" id="1.20.120.1880">
    <property type="entry name" value="Nucleoporin, helical C-terminal domain"/>
    <property type="match status" value="1"/>
</dbReference>
<evidence type="ECO:0000259" key="8">
    <source>
        <dbReference type="Pfam" id="PF08801"/>
    </source>
</evidence>
<dbReference type="Gene3D" id="1.25.40.440">
    <property type="entry name" value="Nucleoporin, helical domain, central subdomain"/>
    <property type="match status" value="1"/>
</dbReference>
<dbReference type="Gene3D" id="1.25.40.450">
    <property type="entry name" value="Nucleoporin, helical domain, N-terminal subdomain"/>
    <property type="match status" value="1"/>
</dbReference>
<evidence type="ECO:0008006" key="11">
    <source>
        <dbReference type="Google" id="ProtNLM"/>
    </source>
</evidence>
<dbReference type="Gene3D" id="1.20.58.1780">
    <property type="match status" value="1"/>
</dbReference>
<dbReference type="InterPro" id="IPR011047">
    <property type="entry name" value="Quinoprotein_ADH-like_sf"/>
</dbReference>
<feature type="coiled-coil region" evidence="5">
    <location>
        <begin position="1294"/>
        <end position="1321"/>
    </location>
</feature>
<keyword evidence="3" id="KW-0813">Transport</keyword>
<evidence type="ECO:0000313" key="10">
    <source>
        <dbReference type="Proteomes" id="UP001642540"/>
    </source>
</evidence>
<name>A0ABP1PVL6_9HEXA</name>
<dbReference type="SUPFAM" id="SSF50998">
    <property type="entry name" value="Quinoprotein alcohol dehydrogenase-like"/>
    <property type="match status" value="1"/>
</dbReference>
<feature type="compositionally biased region" description="Polar residues" evidence="6">
    <location>
        <begin position="126"/>
        <end position="150"/>
    </location>
</feature>
<feature type="region of interest" description="Disordered" evidence="6">
    <location>
        <begin position="720"/>
        <end position="756"/>
    </location>
</feature>
<feature type="domain" description="Nucleoporin Nup133/Nup155-like N-terminal" evidence="8">
    <location>
        <begin position="224"/>
        <end position="641"/>
    </location>
</feature>
<dbReference type="InterPro" id="IPR042533">
    <property type="entry name" value="Nucleoporin_Nup155_C_1"/>
</dbReference>
<gene>
    <name evidence="9" type="ORF">ODALV1_LOCUS2946</name>
</gene>
<protein>
    <recommendedName>
        <fullName evidence="11">Nuclear pore complex protein</fullName>
    </recommendedName>
</protein>
<comment type="similarity">
    <text evidence="2">Belongs to the non-repetitive/WGA-negative nucleoporin family.</text>
</comment>
<feature type="compositionally biased region" description="Polar residues" evidence="6">
    <location>
        <begin position="739"/>
        <end position="756"/>
    </location>
</feature>
<feature type="region of interest" description="Disordered" evidence="6">
    <location>
        <begin position="42"/>
        <end position="155"/>
    </location>
</feature>
<dbReference type="Pfam" id="PF08801">
    <property type="entry name" value="Nucleoporin_N"/>
    <property type="match status" value="1"/>
</dbReference>
<feature type="domain" description="Nucleoporin Nup133/Nup155-like C-terminal" evidence="7">
    <location>
        <begin position="808"/>
        <end position="1500"/>
    </location>
</feature>
<evidence type="ECO:0000256" key="1">
    <source>
        <dbReference type="ARBA" id="ARBA00004123"/>
    </source>
</evidence>
<dbReference type="Proteomes" id="UP001642540">
    <property type="component" value="Unassembled WGS sequence"/>
</dbReference>
<dbReference type="InterPro" id="IPR042538">
    <property type="entry name" value="Nucleoporin_Nup155_C_3"/>
</dbReference>
<reference evidence="9 10" key="1">
    <citation type="submission" date="2024-08" db="EMBL/GenBank/DDBJ databases">
        <authorList>
            <person name="Cucini C."/>
            <person name="Frati F."/>
        </authorList>
    </citation>
    <scope>NUCLEOTIDE SEQUENCE [LARGE SCALE GENOMIC DNA]</scope>
</reference>
<comment type="caution">
    <text evidence="9">The sequence shown here is derived from an EMBL/GenBank/DDBJ whole genome shotgun (WGS) entry which is preliminary data.</text>
</comment>
<dbReference type="PANTHER" id="PTHR10350">
    <property type="entry name" value="NUCLEAR PORE COMPLEX PROTEIN NUP155"/>
    <property type="match status" value="1"/>
</dbReference>
<dbReference type="InterPro" id="IPR014908">
    <property type="entry name" value="Nucleoporin_Nup133/Nup155_N"/>
</dbReference>
<evidence type="ECO:0000313" key="9">
    <source>
        <dbReference type="EMBL" id="CAL8074632.1"/>
    </source>
</evidence>